<dbReference type="PANTHER" id="PTHR10366">
    <property type="entry name" value="NAD DEPENDENT EPIMERASE/DEHYDRATASE"/>
    <property type="match status" value="1"/>
</dbReference>
<protein>
    <recommendedName>
        <fullName evidence="3">NAD-dependent epimerase/dehydratase domain-containing protein</fullName>
    </recommendedName>
</protein>
<dbReference type="InterPro" id="IPR001509">
    <property type="entry name" value="Epimerase_deHydtase"/>
</dbReference>
<reference evidence="4" key="1">
    <citation type="submission" date="2021-10" db="EMBL/GenBank/DDBJ databases">
        <authorList>
            <person name="Piombo E."/>
        </authorList>
    </citation>
    <scope>NUCLEOTIDE SEQUENCE</scope>
</reference>
<organism evidence="4 5">
    <name type="scientific">Clonostachys rhizophaga</name>
    <dbReference type="NCBI Taxonomy" id="160324"/>
    <lineage>
        <taxon>Eukaryota</taxon>
        <taxon>Fungi</taxon>
        <taxon>Dikarya</taxon>
        <taxon>Ascomycota</taxon>
        <taxon>Pezizomycotina</taxon>
        <taxon>Sordariomycetes</taxon>
        <taxon>Hypocreomycetidae</taxon>
        <taxon>Hypocreales</taxon>
        <taxon>Bionectriaceae</taxon>
        <taxon>Clonostachys</taxon>
    </lineage>
</organism>
<sequence length="202" mass="21785">MLTDQLAIRKGSRILITGANSYLGSNIIDLLLELGYNVRGSIRGKKPWLDRLFEEKYGQGRFETLVTPSLGNPGAFDHSLVDVAGVVHVASDVSFNPDPNIVVTPVVAVTLNAPQVASKYPSVKRFVLTSSSSARLTPPAYKKLVVTEGTWNDAAVAAAWSEHTPPGPVTVYAASKTEGERAAWKWVEESRPGIVFNAVLPN</sequence>
<dbReference type="Pfam" id="PF01370">
    <property type="entry name" value="Epimerase"/>
    <property type="match status" value="1"/>
</dbReference>
<dbReference type="PANTHER" id="PTHR10366:SF562">
    <property type="entry name" value="ALDEHYDE REDUCTASE II (AFU_ORTHOLOGUE AFUA_1G11360)"/>
    <property type="match status" value="1"/>
</dbReference>
<evidence type="ECO:0000256" key="2">
    <source>
        <dbReference type="ARBA" id="ARBA00023445"/>
    </source>
</evidence>
<comment type="similarity">
    <text evidence="2">Belongs to the NAD(P)-dependent epimerase/dehydratase family. Dihydroflavonol-4-reductase subfamily.</text>
</comment>
<name>A0A9N9VZY5_9HYPO</name>
<evidence type="ECO:0000313" key="4">
    <source>
        <dbReference type="EMBL" id="CAH0040459.1"/>
    </source>
</evidence>
<evidence type="ECO:0000256" key="1">
    <source>
        <dbReference type="ARBA" id="ARBA00023002"/>
    </source>
</evidence>
<dbReference type="Gene3D" id="3.40.50.720">
    <property type="entry name" value="NAD(P)-binding Rossmann-like Domain"/>
    <property type="match status" value="1"/>
</dbReference>
<dbReference type="SUPFAM" id="SSF51735">
    <property type="entry name" value="NAD(P)-binding Rossmann-fold domains"/>
    <property type="match status" value="1"/>
</dbReference>
<dbReference type="GO" id="GO:0016616">
    <property type="term" value="F:oxidoreductase activity, acting on the CH-OH group of donors, NAD or NADP as acceptor"/>
    <property type="evidence" value="ECO:0007669"/>
    <property type="project" value="TreeGrafter"/>
</dbReference>
<feature type="domain" description="NAD-dependent epimerase/dehydratase" evidence="3">
    <location>
        <begin position="14"/>
        <end position="190"/>
    </location>
</feature>
<accession>A0A9N9VZY5</accession>
<keyword evidence="5" id="KW-1185">Reference proteome</keyword>
<dbReference type="AlphaFoldDB" id="A0A9N9VZY5"/>
<evidence type="ECO:0000259" key="3">
    <source>
        <dbReference type="Pfam" id="PF01370"/>
    </source>
</evidence>
<gene>
    <name evidence="4" type="ORF">CRHIZ90672A_00005921</name>
</gene>
<comment type="caution">
    <text evidence="4">The sequence shown here is derived from an EMBL/GenBank/DDBJ whole genome shotgun (WGS) entry which is preliminary data.</text>
</comment>
<dbReference type="EMBL" id="CABFNQ020000762">
    <property type="protein sequence ID" value="CAH0040459.1"/>
    <property type="molecule type" value="Genomic_DNA"/>
</dbReference>
<dbReference type="InterPro" id="IPR036291">
    <property type="entry name" value="NAD(P)-bd_dom_sf"/>
</dbReference>
<keyword evidence="1" id="KW-0560">Oxidoreductase</keyword>
<dbReference type="OrthoDB" id="2735536at2759"/>
<evidence type="ECO:0000313" key="5">
    <source>
        <dbReference type="Proteomes" id="UP000696573"/>
    </source>
</evidence>
<proteinExistence type="inferred from homology"/>
<dbReference type="InterPro" id="IPR050425">
    <property type="entry name" value="NAD(P)_dehydrat-like"/>
</dbReference>
<dbReference type="Proteomes" id="UP000696573">
    <property type="component" value="Unassembled WGS sequence"/>
</dbReference>